<evidence type="ECO:0000313" key="1">
    <source>
        <dbReference type="EMBL" id="EJW84882.1"/>
    </source>
</evidence>
<accession>J9F5V2</accession>
<reference evidence="2" key="1">
    <citation type="submission" date="2012-08" db="EMBL/GenBank/DDBJ databases">
        <title>The Genome Sequence of Wuchereria bancrofti.</title>
        <authorList>
            <person name="Nutman T.B."/>
            <person name="Fink D.L."/>
            <person name="Russ C."/>
            <person name="Young S."/>
            <person name="Zeng Q."/>
            <person name="Koehrsen M."/>
            <person name="Alvarado L."/>
            <person name="Berlin A."/>
            <person name="Chapman S.B."/>
            <person name="Chen Z."/>
            <person name="Freedman E."/>
            <person name="Gellesch M."/>
            <person name="Goldberg J."/>
            <person name="Griggs A."/>
            <person name="Gujja S."/>
            <person name="Heilman E.R."/>
            <person name="Heiman D."/>
            <person name="Hepburn T."/>
            <person name="Howarth C."/>
            <person name="Jen D."/>
            <person name="Larson L."/>
            <person name="Lewis B."/>
            <person name="Mehta T."/>
            <person name="Park D."/>
            <person name="Pearson M."/>
            <person name="Roberts A."/>
            <person name="Saif S."/>
            <person name="Shea T."/>
            <person name="Shenoy N."/>
            <person name="Sisk P."/>
            <person name="Stolte C."/>
            <person name="Sykes S."/>
            <person name="Walk T."/>
            <person name="White J."/>
            <person name="Yandava C."/>
            <person name="Haas B."/>
            <person name="Henn M.R."/>
            <person name="Nusbaum C."/>
            <person name="Birren B."/>
        </authorList>
    </citation>
    <scope>NUCLEOTIDE SEQUENCE [LARGE SCALE GENOMIC DNA]</scope>
    <source>
        <strain evidence="2">NA</strain>
    </source>
</reference>
<dbReference type="Proteomes" id="UP000004810">
    <property type="component" value="Unassembled WGS sequence"/>
</dbReference>
<proteinExistence type="predicted"/>
<evidence type="ECO:0000313" key="2">
    <source>
        <dbReference type="Proteomes" id="UP000004810"/>
    </source>
</evidence>
<protein>
    <submittedName>
        <fullName evidence="1">Uncharacterized protein</fullName>
    </submittedName>
</protein>
<dbReference type="AlphaFoldDB" id="J9F5V2"/>
<comment type="caution">
    <text evidence="1">The sequence shown here is derived from an EMBL/GenBank/DDBJ whole genome shotgun (WGS) entry which is preliminary data.</text>
</comment>
<organism evidence="1 2">
    <name type="scientific">Wuchereria bancrofti</name>
    <dbReference type="NCBI Taxonomy" id="6293"/>
    <lineage>
        <taxon>Eukaryota</taxon>
        <taxon>Metazoa</taxon>
        <taxon>Ecdysozoa</taxon>
        <taxon>Nematoda</taxon>
        <taxon>Chromadorea</taxon>
        <taxon>Rhabditida</taxon>
        <taxon>Spirurina</taxon>
        <taxon>Spiruromorpha</taxon>
        <taxon>Filarioidea</taxon>
        <taxon>Onchocercidae</taxon>
        <taxon>Wuchereria</taxon>
    </lineage>
</organism>
<name>J9F5V2_WUCBA</name>
<gene>
    <name evidence="1" type="ORF">WUBG_04205</name>
</gene>
<sequence length="95" mass="10505">MGRVKQPKIISGCRYRGLRGGYGSLPIYTSPGRWIRYELCSHANNDGLLCYIGAVIVAVPTLTFSLLDGSQITHKAILSQKKFLRLTSTTGKYKV</sequence>
<dbReference type="EMBL" id="ADBV01001416">
    <property type="protein sequence ID" value="EJW84882.1"/>
    <property type="molecule type" value="Genomic_DNA"/>
</dbReference>